<dbReference type="OrthoDB" id="2329734at2759"/>
<dbReference type="Gene3D" id="6.10.140.1230">
    <property type="match status" value="1"/>
</dbReference>
<sequence>MGAGSSQITPEQAAAAAEQAMKDMNSEMRYIDRQVSQIRREETKAAREMQMYVKYNDPVCMKIIAKEIVRARHTCERLIEAKANLKCAQNGIKANMAVIRVSGVMSNTVPIMEAMNQLVSVPELRDTMRDMSKQMAKAGLMEEMVNETMDDALGVEDEEEIAGAEVDRILDELMIGQIAKNGVAPVAQKQHMWLLSILAKMSVDWDSASDGGQEQIQRERLAAAGFIESMCQWPSEVSSVFSPMMEGSFDSFYHSVRPLLENMSQSIGTIEAVGGNSNDLRSEVDSVLFFTHLACESMEISTRLFDPHVCESPLSLSHQERVAVMTEVTEDIMTKVNQGLLSNNFPRENFVALIHLMRYRSVFPLLLIDTSLDALSAYISAIMHHLDRASQPRTGGPPNMLNMMSVPIDVASALWHIEGLAYCFEGAGVPALASHTDLLPLLRQVGTSLSQ</sequence>
<evidence type="ECO:0000313" key="1">
    <source>
        <dbReference type="EMBL" id="GIQ81003.1"/>
    </source>
</evidence>
<organism evidence="1 2">
    <name type="scientific">Kipferlia bialata</name>
    <dbReference type="NCBI Taxonomy" id="797122"/>
    <lineage>
        <taxon>Eukaryota</taxon>
        <taxon>Metamonada</taxon>
        <taxon>Carpediemonas-like organisms</taxon>
        <taxon>Kipferlia</taxon>
    </lineage>
</organism>
<evidence type="ECO:0000313" key="2">
    <source>
        <dbReference type="Proteomes" id="UP000265618"/>
    </source>
</evidence>
<dbReference type="PANTHER" id="PTHR10476">
    <property type="entry name" value="CHARGED MULTIVESICULAR BODY PROTEIN"/>
    <property type="match status" value="1"/>
</dbReference>
<dbReference type="AlphaFoldDB" id="A0A9K3CPC7"/>
<accession>A0A9K3CPC7</accession>
<dbReference type="GO" id="GO:0007034">
    <property type="term" value="P:vacuolar transport"/>
    <property type="evidence" value="ECO:0007669"/>
    <property type="project" value="InterPro"/>
</dbReference>
<proteinExistence type="predicted"/>
<gene>
    <name evidence="1" type="ORF">KIPB_001895</name>
</gene>
<keyword evidence="2" id="KW-1185">Reference proteome</keyword>
<name>A0A9K3CPC7_9EUKA</name>
<dbReference type="InterPro" id="IPR005024">
    <property type="entry name" value="Snf7_fam"/>
</dbReference>
<dbReference type="EMBL" id="BDIP01000286">
    <property type="protein sequence ID" value="GIQ81003.1"/>
    <property type="molecule type" value="Genomic_DNA"/>
</dbReference>
<dbReference type="Proteomes" id="UP000265618">
    <property type="component" value="Unassembled WGS sequence"/>
</dbReference>
<protein>
    <submittedName>
        <fullName evidence="1">Snf7 family protein</fullName>
    </submittedName>
</protein>
<comment type="caution">
    <text evidence="1">The sequence shown here is derived from an EMBL/GenBank/DDBJ whole genome shotgun (WGS) entry which is preliminary data.</text>
</comment>
<reference evidence="1 2" key="1">
    <citation type="journal article" date="2018" name="PLoS ONE">
        <title>The draft genome of Kipferlia bialata reveals reductive genome evolution in fornicate parasites.</title>
        <authorList>
            <person name="Tanifuji G."/>
            <person name="Takabayashi S."/>
            <person name="Kume K."/>
            <person name="Takagi M."/>
            <person name="Nakayama T."/>
            <person name="Kamikawa R."/>
            <person name="Inagaki Y."/>
            <person name="Hashimoto T."/>
        </authorList>
    </citation>
    <scope>NUCLEOTIDE SEQUENCE [LARGE SCALE GENOMIC DNA]</scope>
    <source>
        <strain evidence="1">NY0173</strain>
    </source>
</reference>
<dbReference type="Pfam" id="PF03357">
    <property type="entry name" value="Snf7"/>
    <property type="match status" value="1"/>
</dbReference>